<gene>
    <name evidence="1" type="ORF">OLC1_LOCUS2202</name>
</gene>
<name>A0AAV1C3N2_OLDCO</name>
<proteinExistence type="predicted"/>
<organism evidence="1 2">
    <name type="scientific">Oldenlandia corymbosa var. corymbosa</name>
    <dbReference type="NCBI Taxonomy" id="529605"/>
    <lineage>
        <taxon>Eukaryota</taxon>
        <taxon>Viridiplantae</taxon>
        <taxon>Streptophyta</taxon>
        <taxon>Embryophyta</taxon>
        <taxon>Tracheophyta</taxon>
        <taxon>Spermatophyta</taxon>
        <taxon>Magnoliopsida</taxon>
        <taxon>eudicotyledons</taxon>
        <taxon>Gunneridae</taxon>
        <taxon>Pentapetalae</taxon>
        <taxon>asterids</taxon>
        <taxon>lamiids</taxon>
        <taxon>Gentianales</taxon>
        <taxon>Rubiaceae</taxon>
        <taxon>Rubioideae</taxon>
        <taxon>Spermacoceae</taxon>
        <taxon>Hedyotis-Oldenlandia complex</taxon>
        <taxon>Oldenlandia</taxon>
    </lineage>
</organism>
<sequence length="95" mass="11036">MGGALEEPFADQSRGRLSELEDQLKETLSTLWASGLDEGQKAVVKLKTKNDHLDKPWRDTKAYWEDHLNNSIQLEMLANEHLRKFKAKTRNKEEK</sequence>
<accession>A0AAV1C3N2</accession>
<evidence type="ECO:0000313" key="2">
    <source>
        <dbReference type="Proteomes" id="UP001161247"/>
    </source>
</evidence>
<reference evidence="1" key="1">
    <citation type="submission" date="2023-03" db="EMBL/GenBank/DDBJ databases">
        <authorList>
            <person name="Julca I."/>
        </authorList>
    </citation>
    <scope>NUCLEOTIDE SEQUENCE</scope>
</reference>
<dbReference type="AlphaFoldDB" id="A0AAV1C3N2"/>
<keyword evidence="2" id="KW-1185">Reference proteome</keyword>
<evidence type="ECO:0000313" key="1">
    <source>
        <dbReference type="EMBL" id="CAI9089946.1"/>
    </source>
</evidence>
<dbReference type="EMBL" id="OX459118">
    <property type="protein sequence ID" value="CAI9089946.1"/>
    <property type="molecule type" value="Genomic_DNA"/>
</dbReference>
<protein>
    <submittedName>
        <fullName evidence="1">OLC1v1024602C1</fullName>
    </submittedName>
</protein>
<dbReference type="Proteomes" id="UP001161247">
    <property type="component" value="Chromosome 1"/>
</dbReference>